<comment type="caution">
    <text evidence="3">The sequence shown here is derived from an EMBL/GenBank/DDBJ whole genome shotgun (WGS) entry which is preliminary data.</text>
</comment>
<evidence type="ECO:0000313" key="4">
    <source>
        <dbReference type="Proteomes" id="UP001201812"/>
    </source>
</evidence>
<dbReference type="Proteomes" id="UP001201812">
    <property type="component" value="Unassembled WGS sequence"/>
</dbReference>
<protein>
    <submittedName>
        <fullName evidence="3">Uncharacterized protein</fullName>
    </submittedName>
</protein>
<dbReference type="EMBL" id="JAKKPZ010000226">
    <property type="protein sequence ID" value="KAI1698261.1"/>
    <property type="molecule type" value="Genomic_DNA"/>
</dbReference>
<proteinExistence type="predicted"/>
<evidence type="ECO:0000313" key="3">
    <source>
        <dbReference type="EMBL" id="KAI1698261.1"/>
    </source>
</evidence>
<name>A0AAD4MN42_9BILA</name>
<evidence type="ECO:0000256" key="1">
    <source>
        <dbReference type="SAM" id="MobiDB-lite"/>
    </source>
</evidence>
<gene>
    <name evidence="3" type="ORF">DdX_18000</name>
</gene>
<keyword evidence="4" id="KW-1185">Reference proteome</keyword>
<keyword evidence="2" id="KW-0732">Signal</keyword>
<feature type="signal peptide" evidence="2">
    <location>
        <begin position="1"/>
        <end position="17"/>
    </location>
</feature>
<accession>A0AAD4MN42</accession>
<organism evidence="3 4">
    <name type="scientific">Ditylenchus destructor</name>
    <dbReference type="NCBI Taxonomy" id="166010"/>
    <lineage>
        <taxon>Eukaryota</taxon>
        <taxon>Metazoa</taxon>
        <taxon>Ecdysozoa</taxon>
        <taxon>Nematoda</taxon>
        <taxon>Chromadorea</taxon>
        <taxon>Rhabditida</taxon>
        <taxon>Tylenchina</taxon>
        <taxon>Tylenchomorpha</taxon>
        <taxon>Sphaerularioidea</taxon>
        <taxon>Anguinidae</taxon>
        <taxon>Anguininae</taxon>
        <taxon>Ditylenchus</taxon>
    </lineage>
</organism>
<feature type="region of interest" description="Disordered" evidence="1">
    <location>
        <begin position="24"/>
        <end position="46"/>
    </location>
</feature>
<reference evidence="3" key="1">
    <citation type="submission" date="2022-01" db="EMBL/GenBank/DDBJ databases">
        <title>Genome Sequence Resource for Two Populations of Ditylenchus destructor, the Migratory Endoparasitic Phytonematode.</title>
        <authorList>
            <person name="Zhang H."/>
            <person name="Lin R."/>
            <person name="Xie B."/>
        </authorList>
    </citation>
    <scope>NUCLEOTIDE SEQUENCE</scope>
    <source>
        <strain evidence="3">BazhouSP</strain>
    </source>
</reference>
<dbReference type="AlphaFoldDB" id="A0AAD4MN42"/>
<sequence length="192" mass="20724">MLLLRIIYYRLIITVAARTVVQKPQSSISIRPTPRPPPPPKQRNSADHNAAVFAAVASVGSGSTSTPAIDLRVNNPPSATENPIIGNSLGRDLEVQKPRASPDATPAYPVEAEVLIETGRSSLQVYNEKQRNFTQNAAIQHVPQCSAVCSPLKAITSKGDGTFVCFPKLSRRKRTGEEPTTSCSKSGEFLMN</sequence>
<evidence type="ECO:0000256" key="2">
    <source>
        <dbReference type="SAM" id="SignalP"/>
    </source>
</evidence>
<feature type="chain" id="PRO_5042091698" evidence="2">
    <location>
        <begin position="18"/>
        <end position="192"/>
    </location>
</feature>